<sequence length="63" mass="7319">MQQKRAEVARSARALIDLDSSEEYVDSDDNSDETVDNDEGYGDFQDQDDQHLRTYQALDYLRT</sequence>
<proteinExistence type="predicted"/>
<dbReference type="Proteomes" id="UP000789702">
    <property type="component" value="Unassembled WGS sequence"/>
</dbReference>
<organism evidence="1 2">
    <name type="scientific">Dentiscutata heterogama</name>
    <dbReference type="NCBI Taxonomy" id="1316150"/>
    <lineage>
        <taxon>Eukaryota</taxon>
        <taxon>Fungi</taxon>
        <taxon>Fungi incertae sedis</taxon>
        <taxon>Mucoromycota</taxon>
        <taxon>Glomeromycotina</taxon>
        <taxon>Glomeromycetes</taxon>
        <taxon>Diversisporales</taxon>
        <taxon>Gigasporaceae</taxon>
        <taxon>Dentiscutata</taxon>
    </lineage>
</organism>
<evidence type="ECO:0000313" key="2">
    <source>
        <dbReference type="Proteomes" id="UP000789702"/>
    </source>
</evidence>
<evidence type="ECO:0000313" key="1">
    <source>
        <dbReference type="EMBL" id="CAG8608316.1"/>
    </source>
</evidence>
<accession>A0ACA9MSF7</accession>
<protein>
    <submittedName>
        <fullName evidence="1">4471_t:CDS:1</fullName>
    </submittedName>
</protein>
<comment type="caution">
    <text evidence="1">The sequence shown here is derived from an EMBL/GenBank/DDBJ whole genome shotgun (WGS) entry which is preliminary data.</text>
</comment>
<reference evidence="1" key="1">
    <citation type="submission" date="2021-06" db="EMBL/GenBank/DDBJ databases">
        <authorList>
            <person name="Kallberg Y."/>
            <person name="Tangrot J."/>
            <person name="Rosling A."/>
        </authorList>
    </citation>
    <scope>NUCLEOTIDE SEQUENCE</scope>
    <source>
        <strain evidence="1">IL203A</strain>
    </source>
</reference>
<keyword evidence="2" id="KW-1185">Reference proteome</keyword>
<name>A0ACA9MSF7_9GLOM</name>
<dbReference type="EMBL" id="CAJVPU010010744">
    <property type="protein sequence ID" value="CAG8608316.1"/>
    <property type="molecule type" value="Genomic_DNA"/>
</dbReference>
<gene>
    <name evidence="1" type="ORF">DHETER_LOCUS7526</name>
</gene>